<dbReference type="InterPro" id="IPR048684">
    <property type="entry name" value="COG4_C"/>
</dbReference>
<proteinExistence type="inferred from homology"/>
<feature type="domain" description="COG4 transport protein middle alpha-helical bundle" evidence="9">
    <location>
        <begin position="72"/>
        <end position="381"/>
    </location>
</feature>
<dbReference type="GO" id="GO:0000139">
    <property type="term" value="C:Golgi membrane"/>
    <property type="evidence" value="ECO:0007669"/>
    <property type="project" value="UniProtKB-SubCell"/>
</dbReference>
<evidence type="ECO:0000256" key="6">
    <source>
        <dbReference type="ARBA" id="ARBA00023034"/>
    </source>
</evidence>
<comment type="similarity">
    <text evidence="2">Belongs to the COG4 family.</text>
</comment>
<gene>
    <name evidence="10" type="ORF">SPRG_18203</name>
</gene>
<dbReference type="Gene3D" id="1.10.287.1060">
    <property type="entry name" value="ESAT-6-like"/>
    <property type="match status" value="1"/>
</dbReference>
<evidence type="ECO:0000313" key="10">
    <source>
        <dbReference type="EMBL" id="KDO16263.1"/>
    </source>
</evidence>
<dbReference type="OMA" id="RASECQQ"/>
<dbReference type="PANTHER" id="PTHR24016">
    <property type="entry name" value="CONSERVED OLIGOMERIC GOLGI COMPLEX SUBUNIT 4"/>
    <property type="match status" value="1"/>
</dbReference>
<dbReference type="VEuPathDB" id="FungiDB:SPRG_18203"/>
<evidence type="ECO:0000313" key="11">
    <source>
        <dbReference type="Proteomes" id="UP000030745"/>
    </source>
</evidence>
<dbReference type="STRING" id="695850.A0A067BDU9"/>
<evidence type="ECO:0000259" key="9">
    <source>
        <dbReference type="SMART" id="SM00762"/>
    </source>
</evidence>
<dbReference type="Pfam" id="PF20662">
    <property type="entry name" value="COG4_C"/>
    <property type="match status" value="1"/>
</dbReference>
<dbReference type="InterPro" id="IPR048680">
    <property type="entry name" value="COG4_N"/>
</dbReference>
<evidence type="ECO:0000256" key="5">
    <source>
        <dbReference type="ARBA" id="ARBA00022927"/>
    </source>
</evidence>
<keyword evidence="7" id="KW-0472">Membrane</keyword>
<dbReference type="OrthoDB" id="47059at2759"/>
<dbReference type="GeneID" id="24139728"/>
<evidence type="ECO:0000256" key="2">
    <source>
        <dbReference type="ARBA" id="ARBA00009215"/>
    </source>
</evidence>
<sequence length="688" mass="75292">MTREVRLLGRVQERVKASIERSDGILRVRQSMQRLQACMHERNYKDAAACLKELRDIEALSIPIDVGDKLRMNSAENDIRDAIERQMSAALHAKDEAAVMRLGSIFEPMLFAEEGVSMVLAFVASQLEERLPPSSSLQRLSIHDLTSHLIHVFNTVAEVTLRFEPLMLQSFGSVRGAERLLSRVYNVASPIAVRLLDAYIAQRGLADLVHKARAAHHLPDATGPNAKVAAESSSNAVDWNPQLNEVAVVLQHSQTYERFVRARDVFYMARSSSSSSLLASFNASPLNTSVQELAALYCALEDVCLAASTKKALATEEMRSIASHSALIPVSSIIDEVFYVARNGACRALATGHVDAACGVLNLVATLLETTLYDVIKSRVRALPREMREAGPLTGLLTNLQSSTQLRDQIQTIATLGKKMTSRNLNSTPPASTNTSGPLTPVLAPPVTLNSIGTILSYLAQLQATLEADAMAAFSDPLPAHIKSCLSGLQDAAKGYKELLETALSHIASVFQPKLASFLSPILKKTSFDLTDAMFAANEVNDPFAASLVTQLRLLLDPYEEHLARETFEQLVDAVTVVVAELLEGLLLTKLVPFNQLGAMQLEKDVRVVANYLGEKVQFNHAHYRAFGTLRQCVMVLNVDVPDDVLEFYGRPTTRGVVDWKLSAGRVIELLQARVEFTTVEIAAIELA</sequence>
<protein>
    <recommendedName>
        <fullName evidence="3">Conserved oligomeric Golgi complex subunit 4</fullName>
    </recommendedName>
    <alternativeName>
        <fullName evidence="8">Component of oligomeric Golgi complex 4</fullName>
    </alternativeName>
</protein>
<comment type="subcellular location">
    <subcellularLocation>
        <location evidence="1">Golgi apparatus membrane</location>
        <topology evidence="1">Peripheral membrane protein</topology>
    </subcellularLocation>
</comment>
<evidence type="ECO:0000256" key="3">
    <source>
        <dbReference type="ARBA" id="ARBA00020975"/>
    </source>
</evidence>
<keyword evidence="6" id="KW-0333">Golgi apparatus</keyword>
<dbReference type="PANTHER" id="PTHR24016:SF0">
    <property type="entry name" value="CONSERVED OLIGOMERIC GOLGI COMPLEX SUBUNIT 4"/>
    <property type="match status" value="1"/>
</dbReference>
<dbReference type="Pfam" id="PF08318">
    <property type="entry name" value="COG4_m"/>
    <property type="match status" value="1"/>
</dbReference>
<keyword evidence="11" id="KW-1185">Reference proteome</keyword>
<dbReference type="KEGG" id="spar:SPRG_18203"/>
<dbReference type="SMART" id="SM00762">
    <property type="entry name" value="Cog4"/>
    <property type="match status" value="1"/>
</dbReference>
<dbReference type="GO" id="GO:0015031">
    <property type="term" value="P:protein transport"/>
    <property type="evidence" value="ECO:0007669"/>
    <property type="project" value="UniProtKB-KW"/>
</dbReference>
<evidence type="ECO:0000256" key="7">
    <source>
        <dbReference type="ARBA" id="ARBA00023136"/>
    </source>
</evidence>
<keyword evidence="5" id="KW-0653">Protein transport</keyword>
<keyword evidence="4" id="KW-0813">Transport</keyword>
<evidence type="ECO:0000256" key="4">
    <source>
        <dbReference type="ARBA" id="ARBA00022448"/>
    </source>
</evidence>
<dbReference type="InterPro" id="IPR013167">
    <property type="entry name" value="COG4_M"/>
</dbReference>
<name>A0A067BDU9_SAPPC</name>
<evidence type="ECO:0000256" key="1">
    <source>
        <dbReference type="ARBA" id="ARBA00004395"/>
    </source>
</evidence>
<dbReference type="RefSeq" id="XP_012213029.1">
    <property type="nucleotide sequence ID" value="XM_012357639.1"/>
</dbReference>
<organism evidence="10 11">
    <name type="scientific">Saprolegnia parasitica (strain CBS 223.65)</name>
    <dbReference type="NCBI Taxonomy" id="695850"/>
    <lineage>
        <taxon>Eukaryota</taxon>
        <taxon>Sar</taxon>
        <taxon>Stramenopiles</taxon>
        <taxon>Oomycota</taxon>
        <taxon>Saprolegniomycetes</taxon>
        <taxon>Saprolegniales</taxon>
        <taxon>Saprolegniaceae</taxon>
        <taxon>Saprolegnia</taxon>
    </lineage>
</organism>
<accession>A0A067BDU9</accession>
<dbReference type="AlphaFoldDB" id="A0A067BDU9"/>
<dbReference type="Gene3D" id="1.20.58.1970">
    <property type="match status" value="1"/>
</dbReference>
<dbReference type="Pfam" id="PF20663">
    <property type="entry name" value="COG4_N"/>
    <property type="match status" value="1"/>
</dbReference>
<dbReference type="InterPro" id="IPR048682">
    <property type="entry name" value="COG4"/>
</dbReference>
<evidence type="ECO:0000256" key="8">
    <source>
        <dbReference type="ARBA" id="ARBA00031340"/>
    </source>
</evidence>
<dbReference type="EMBL" id="KK584230">
    <property type="protein sequence ID" value="KDO16263.1"/>
    <property type="molecule type" value="Genomic_DNA"/>
</dbReference>
<dbReference type="Proteomes" id="UP000030745">
    <property type="component" value="Unassembled WGS sequence"/>
</dbReference>
<reference evidence="10 11" key="1">
    <citation type="journal article" date="2013" name="PLoS Genet.">
        <title>Distinctive expansion of potential virulence genes in the genome of the oomycete fish pathogen Saprolegnia parasitica.</title>
        <authorList>
            <person name="Jiang R.H."/>
            <person name="de Bruijn I."/>
            <person name="Haas B.J."/>
            <person name="Belmonte R."/>
            <person name="Lobach L."/>
            <person name="Christie J."/>
            <person name="van den Ackerveken G."/>
            <person name="Bottin A."/>
            <person name="Bulone V."/>
            <person name="Diaz-Moreno S.M."/>
            <person name="Dumas B."/>
            <person name="Fan L."/>
            <person name="Gaulin E."/>
            <person name="Govers F."/>
            <person name="Grenville-Briggs L.J."/>
            <person name="Horner N.R."/>
            <person name="Levin J.Z."/>
            <person name="Mammella M."/>
            <person name="Meijer H.J."/>
            <person name="Morris P."/>
            <person name="Nusbaum C."/>
            <person name="Oome S."/>
            <person name="Phillips A.J."/>
            <person name="van Rooyen D."/>
            <person name="Rzeszutek E."/>
            <person name="Saraiva M."/>
            <person name="Secombes C.J."/>
            <person name="Seidl M.F."/>
            <person name="Snel B."/>
            <person name="Stassen J.H."/>
            <person name="Sykes S."/>
            <person name="Tripathy S."/>
            <person name="van den Berg H."/>
            <person name="Vega-Arreguin J.C."/>
            <person name="Wawra S."/>
            <person name="Young S.K."/>
            <person name="Zeng Q."/>
            <person name="Dieguez-Uribeondo J."/>
            <person name="Russ C."/>
            <person name="Tyler B.M."/>
            <person name="van West P."/>
        </authorList>
    </citation>
    <scope>NUCLEOTIDE SEQUENCE [LARGE SCALE GENOMIC DNA]</scope>
    <source>
        <strain evidence="10 11">CBS 223.65</strain>
    </source>
</reference>